<name>A0A3P6SFB7_DIBLA</name>
<protein>
    <submittedName>
        <fullName evidence="1">Uncharacterized protein</fullName>
    </submittedName>
</protein>
<evidence type="ECO:0000313" key="2">
    <source>
        <dbReference type="Proteomes" id="UP000281553"/>
    </source>
</evidence>
<organism evidence="1 2">
    <name type="scientific">Dibothriocephalus latus</name>
    <name type="common">Fish tapeworm</name>
    <name type="synonym">Diphyllobothrium latum</name>
    <dbReference type="NCBI Taxonomy" id="60516"/>
    <lineage>
        <taxon>Eukaryota</taxon>
        <taxon>Metazoa</taxon>
        <taxon>Spiralia</taxon>
        <taxon>Lophotrochozoa</taxon>
        <taxon>Platyhelminthes</taxon>
        <taxon>Cestoda</taxon>
        <taxon>Eucestoda</taxon>
        <taxon>Diphyllobothriidea</taxon>
        <taxon>Diphyllobothriidae</taxon>
        <taxon>Dibothriocephalus</taxon>
    </lineage>
</organism>
<dbReference type="Proteomes" id="UP000281553">
    <property type="component" value="Unassembled WGS sequence"/>
</dbReference>
<dbReference type="AlphaFoldDB" id="A0A3P6SFB7"/>
<sequence>MSADADSRAEGALAAWQPEYGVGNCHISRELKKYNDLPNSHFVLLCSLAKVISHSRNDMTNTVSIVSVCEPDGRAVITPISNMDD</sequence>
<keyword evidence="2" id="KW-1185">Reference proteome</keyword>
<proteinExistence type="predicted"/>
<reference evidence="1 2" key="1">
    <citation type="submission" date="2018-11" db="EMBL/GenBank/DDBJ databases">
        <authorList>
            <consortium name="Pathogen Informatics"/>
        </authorList>
    </citation>
    <scope>NUCLEOTIDE SEQUENCE [LARGE SCALE GENOMIC DNA]</scope>
</reference>
<dbReference type="EMBL" id="UYRU01042175">
    <property type="protein sequence ID" value="VDK73316.1"/>
    <property type="molecule type" value="Genomic_DNA"/>
</dbReference>
<gene>
    <name evidence="1" type="ORF">DILT_LOCUS2485</name>
</gene>
<accession>A0A3P6SFB7</accession>
<evidence type="ECO:0000313" key="1">
    <source>
        <dbReference type="EMBL" id="VDK73316.1"/>
    </source>
</evidence>